<name>A0ABW6JZL6_9BACI</name>
<dbReference type="SUPFAM" id="SSF52540">
    <property type="entry name" value="P-loop containing nucleoside triphosphate hydrolases"/>
    <property type="match status" value="1"/>
</dbReference>
<sequence length="352" mass="40270">MKEITVDQLLQLNNAVPVDVRSPGEYKEFRIPGAVNIPLFTDEERAMIGTIYKQEGSDVAKWRAMEIVSPKIPSMLGQIRELHENGHLPVIYCWRGGMRSKAVATFMAFAGISLPRLIGGYRGYRQYILEKIPTMLPDKAITLHGMTGVGKTDILKGLREQGLPVIDLEGLAGHRGSIFGTFGLFPGNNQKTFDSLLFQSLSEIKDSSFFLIEAESKRIGKVVLPDELLIRKQQGMNLNLQASIPSRVERIYQDYVKPYLEEGWFYEKVIERLAFIKKRLKNREIIELLDEEATAQNYKSVIKILLEDYYDPRYTHKHMEYKEPFLHIDAENTHDAIKEIMKVIASKEAFSK</sequence>
<dbReference type="InterPro" id="IPR058840">
    <property type="entry name" value="AAA_SelU"/>
</dbReference>
<dbReference type="EMBL" id="JBIACJ010000006">
    <property type="protein sequence ID" value="MFE8697324.1"/>
    <property type="molecule type" value="Genomic_DNA"/>
</dbReference>
<dbReference type="PANTHER" id="PTHR30401">
    <property type="entry name" value="TRNA 2-SELENOURIDINE SYNTHASE"/>
    <property type="match status" value="1"/>
</dbReference>
<reference evidence="3 4" key="1">
    <citation type="submission" date="2024-08" db="EMBL/GenBank/DDBJ databases">
        <title>Two novel Cytobacillus novel species.</title>
        <authorList>
            <person name="Liu G."/>
        </authorList>
    </citation>
    <scope>NUCLEOTIDE SEQUENCE [LARGE SCALE GENOMIC DNA]</scope>
    <source>
        <strain evidence="3 4">FJAT-53684</strain>
    </source>
</reference>
<dbReference type="Pfam" id="PF26341">
    <property type="entry name" value="AAA_SelU"/>
    <property type="match status" value="1"/>
</dbReference>
<dbReference type="InterPro" id="IPR001763">
    <property type="entry name" value="Rhodanese-like_dom"/>
</dbReference>
<organism evidence="3 4">
    <name type="scientific">Cytobacillus mangrovibacter</name>
    <dbReference type="NCBI Taxonomy" id="3299024"/>
    <lineage>
        <taxon>Bacteria</taxon>
        <taxon>Bacillati</taxon>
        <taxon>Bacillota</taxon>
        <taxon>Bacilli</taxon>
        <taxon>Bacillales</taxon>
        <taxon>Bacillaceae</taxon>
        <taxon>Cytobacillus</taxon>
    </lineage>
</organism>
<dbReference type="RefSeq" id="WP_389220263.1">
    <property type="nucleotide sequence ID" value="NZ_JBIACJ010000006.1"/>
</dbReference>
<dbReference type="PROSITE" id="PS50206">
    <property type="entry name" value="RHODANESE_3"/>
    <property type="match status" value="1"/>
</dbReference>
<evidence type="ECO:0000256" key="1">
    <source>
        <dbReference type="ARBA" id="ARBA00023266"/>
    </source>
</evidence>
<dbReference type="Gene3D" id="3.40.50.300">
    <property type="entry name" value="P-loop containing nucleotide triphosphate hydrolases"/>
    <property type="match status" value="1"/>
</dbReference>
<feature type="domain" description="Rhodanese" evidence="2">
    <location>
        <begin position="11"/>
        <end position="133"/>
    </location>
</feature>
<protein>
    <submittedName>
        <fullName evidence="3">tRNA 2-selenouridine(34) synthase MnmH</fullName>
        <ecNumber evidence="3">2.5.1.-</ecNumber>
    </submittedName>
</protein>
<dbReference type="SMART" id="SM00450">
    <property type="entry name" value="RHOD"/>
    <property type="match status" value="1"/>
</dbReference>
<dbReference type="InterPro" id="IPR027417">
    <property type="entry name" value="P-loop_NTPase"/>
</dbReference>
<proteinExistence type="predicted"/>
<dbReference type="EC" id="2.5.1.-" evidence="3"/>
<gene>
    <name evidence="3" type="primary">mnmH</name>
    <name evidence="3" type="ORF">ACFYKT_13350</name>
</gene>
<evidence type="ECO:0000313" key="4">
    <source>
        <dbReference type="Proteomes" id="UP001601058"/>
    </source>
</evidence>
<keyword evidence="4" id="KW-1185">Reference proteome</keyword>
<dbReference type="PANTHER" id="PTHR30401:SF0">
    <property type="entry name" value="TRNA 2-SELENOURIDINE SYNTHASE"/>
    <property type="match status" value="1"/>
</dbReference>
<dbReference type="InterPro" id="IPR017582">
    <property type="entry name" value="SelU"/>
</dbReference>
<dbReference type="NCBIfam" id="NF008750">
    <property type="entry name" value="PRK11784.1-2"/>
    <property type="match status" value="1"/>
</dbReference>
<dbReference type="Gene3D" id="3.40.250.10">
    <property type="entry name" value="Rhodanese-like domain"/>
    <property type="match status" value="1"/>
</dbReference>
<keyword evidence="3" id="KW-0808">Transferase</keyword>
<dbReference type="GO" id="GO:0016740">
    <property type="term" value="F:transferase activity"/>
    <property type="evidence" value="ECO:0007669"/>
    <property type="project" value="UniProtKB-KW"/>
</dbReference>
<evidence type="ECO:0000313" key="3">
    <source>
        <dbReference type="EMBL" id="MFE8697324.1"/>
    </source>
</evidence>
<dbReference type="NCBIfam" id="TIGR03167">
    <property type="entry name" value="tRNA_sel_U_synt"/>
    <property type="match status" value="1"/>
</dbReference>
<evidence type="ECO:0000259" key="2">
    <source>
        <dbReference type="PROSITE" id="PS50206"/>
    </source>
</evidence>
<comment type="caution">
    <text evidence="3">The sequence shown here is derived from an EMBL/GenBank/DDBJ whole genome shotgun (WGS) entry which is preliminary data.</text>
</comment>
<dbReference type="Proteomes" id="UP001601058">
    <property type="component" value="Unassembled WGS sequence"/>
</dbReference>
<dbReference type="SUPFAM" id="SSF52821">
    <property type="entry name" value="Rhodanese/Cell cycle control phosphatase"/>
    <property type="match status" value="1"/>
</dbReference>
<keyword evidence="1" id="KW-0711">Selenium</keyword>
<dbReference type="InterPro" id="IPR036873">
    <property type="entry name" value="Rhodanese-like_dom_sf"/>
</dbReference>
<dbReference type="Pfam" id="PF00581">
    <property type="entry name" value="Rhodanese"/>
    <property type="match status" value="1"/>
</dbReference>
<accession>A0ABW6JZL6</accession>